<sequence length="270" mass="29026">MGFMTEQLAPPCPVRGAEHPRQIAGAGTPDAAWQAWAGLHDLPPIAPRDLVTPGQRAVIVAPHPDDEVLACGGLLQMLAVQGTRTVVVAATDGDASHPGSSIYPPAQLARLRSRETAAALHALLPAGRPAPQVIRARLPDGGVSSQVGALQTLLEQLLRPGDVVFTTWRHDGHPDHEACGHAAAMAVRLCGAAMVELPVWTWHWAEPGDQRVPWQRARRLVLDAETLQRKRDAIACYTTQLHPDPSTGQPAILPPHVLARLTHPYEVCFL</sequence>
<dbReference type="InterPro" id="IPR003737">
    <property type="entry name" value="GlcNAc_PI_deacetylase-related"/>
</dbReference>
<evidence type="ECO:0000313" key="3">
    <source>
        <dbReference type="Proteomes" id="UP000175989"/>
    </source>
</evidence>
<organism evidence="2 3">
    <name type="scientific">Duganella phyllosphaerae</name>
    <dbReference type="NCBI Taxonomy" id="762836"/>
    <lineage>
        <taxon>Bacteria</taxon>
        <taxon>Pseudomonadati</taxon>
        <taxon>Pseudomonadota</taxon>
        <taxon>Betaproteobacteria</taxon>
        <taxon>Burkholderiales</taxon>
        <taxon>Oxalobacteraceae</taxon>
        <taxon>Telluria group</taxon>
        <taxon>Duganella</taxon>
    </lineage>
</organism>
<evidence type="ECO:0000313" key="2">
    <source>
        <dbReference type="EMBL" id="OFA07590.1"/>
    </source>
</evidence>
<dbReference type="PATRIC" id="fig|762836.4.peg.1184"/>
<proteinExistence type="predicted"/>
<protein>
    <submittedName>
        <fullName evidence="2">1D-myo-inositol 2-acetamido-2-deoxy-alpha-D-glucopyranoside deacetylase</fullName>
        <ecNumber evidence="2">3.5.1.103</ecNumber>
    </submittedName>
</protein>
<dbReference type="Gene3D" id="3.40.50.10320">
    <property type="entry name" value="LmbE-like"/>
    <property type="match status" value="1"/>
</dbReference>
<dbReference type="Proteomes" id="UP000175989">
    <property type="component" value="Unassembled WGS sequence"/>
</dbReference>
<gene>
    <name evidence="2" type="primary">mshB</name>
    <name evidence="2" type="ORF">DUPY_11340</name>
</gene>
<dbReference type="SUPFAM" id="SSF102588">
    <property type="entry name" value="LmbE-like"/>
    <property type="match status" value="1"/>
</dbReference>
<evidence type="ECO:0000256" key="1">
    <source>
        <dbReference type="SAM" id="MobiDB-lite"/>
    </source>
</evidence>
<name>A0A1E7X4M7_9BURK</name>
<dbReference type="PANTHER" id="PTHR12993:SF29">
    <property type="entry name" value="BLR3841 PROTEIN"/>
    <property type="match status" value="1"/>
</dbReference>
<feature type="region of interest" description="Disordered" evidence="1">
    <location>
        <begin position="1"/>
        <end position="25"/>
    </location>
</feature>
<reference evidence="3" key="1">
    <citation type="journal article" date="2016" name="Front. Microbiol.">
        <title>Molecular Keys to the Janthinobacterium and Duganella spp. Interaction with the Plant Pathogen Fusarium graminearum.</title>
        <authorList>
            <person name="Haack F.S."/>
            <person name="Poehlein A."/>
            <person name="Kroger C."/>
            <person name="Voigt C.A."/>
            <person name="Piepenbring M."/>
            <person name="Bode H.B."/>
            <person name="Daniel R."/>
            <person name="Schafer W."/>
            <person name="Streit W.R."/>
        </authorList>
    </citation>
    <scope>NUCLEOTIDE SEQUENCE [LARGE SCALE GENOMIC DNA]</scope>
    <source>
        <strain evidence="3">T54</strain>
    </source>
</reference>
<dbReference type="GO" id="GO:0035595">
    <property type="term" value="F:N-acetylglucosaminylinositol deacetylase activity"/>
    <property type="evidence" value="ECO:0007669"/>
    <property type="project" value="UniProtKB-EC"/>
</dbReference>
<dbReference type="Pfam" id="PF02585">
    <property type="entry name" value="PIG-L"/>
    <property type="match status" value="1"/>
</dbReference>
<comment type="caution">
    <text evidence="2">The sequence shown here is derived from an EMBL/GenBank/DDBJ whole genome shotgun (WGS) entry which is preliminary data.</text>
</comment>
<keyword evidence="3" id="KW-1185">Reference proteome</keyword>
<dbReference type="AlphaFoldDB" id="A0A1E7X4M7"/>
<dbReference type="EC" id="3.5.1.103" evidence="2"/>
<dbReference type="EMBL" id="LROM01000059">
    <property type="protein sequence ID" value="OFA07590.1"/>
    <property type="molecule type" value="Genomic_DNA"/>
</dbReference>
<keyword evidence="2" id="KW-0378">Hydrolase</keyword>
<dbReference type="InterPro" id="IPR024078">
    <property type="entry name" value="LmbE-like_dom_sf"/>
</dbReference>
<accession>A0A1E7X4M7</accession>
<dbReference type="PANTHER" id="PTHR12993">
    <property type="entry name" value="N-ACETYLGLUCOSAMINYL-PHOSPHATIDYLINOSITOL DE-N-ACETYLASE-RELATED"/>
    <property type="match status" value="1"/>
</dbReference>